<dbReference type="Gene3D" id="3.30.70.1660">
    <property type="match status" value="1"/>
</dbReference>
<protein>
    <recommendedName>
        <fullName evidence="1">Peptide chain release factor domain-containing protein</fullName>
    </recommendedName>
</protein>
<dbReference type="GO" id="GO:0009570">
    <property type="term" value="C:chloroplast stroma"/>
    <property type="evidence" value="ECO:0007669"/>
    <property type="project" value="EnsemblPlants"/>
</dbReference>
<dbReference type="EnsemblPlants" id="AET1Gv20582100.6">
    <property type="protein sequence ID" value="AET1Gv20582100.6"/>
    <property type="gene ID" value="AET1Gv20582100"/>
</dbReference>
<reference evidence="2" key="3">
    <citation type="journal article" date="2017" name="Nature">
        <title>Genome sequence of the progenitor of the wheat D genome Aegilops tauschii.</title>
        <authorList>
            <person name="Luo M.C."/>
            <person name="Gu Y.Q."/>
            <person name="Puiu D."/>
            <person name="Wang H."/>
            <person name="Twardziok S.O."/>
            <person name="Deal K.R."/>
            <person name="Huo N."/>
            <person name="Zhu T."/>
            <person name="Wang L."/>
            <person name="Wang Y."/>
            <person name="McGuire P.E."/>
            <person name="Liu S."/>
            <person name="Long H."/>
            <person name="Ramasamy R.K."/>
            <person name="Rodriguez J.C."/>
            <person name="Van S.L."/>
            <person name="Yuan L."/>
            <person name="Wang Z."/>
            <person name="Xia Z."/>
            <person name="Xiao L."/>
            <person name="Anderson O.D."/>
            <person name="Ouyang S."/>
            <person name="Liang Y."/>
            <person name="Zimin A.V."/>
            <person name="Pertea G."/>
            <person name="Qi P."/>
            <person name="Bennetzen J.L."/>
            <person name="Dai X."/>
            <person name="Dawson M.W."/>
            <person name="Muller H.G."/>
            <person name="Kugler K."/>
            <person name="Rivarola-Duarte L."/>
            <person name="Spannagl M."/>
            <person name="Mayer K.F.X."/>
            <person name="Lu F.H."/>
            <person name="Bevan M.W."/>
            <person name="Leroy P."/>
            <person name="Li P."/>
            <person name="You F.M."/>
            <person name="Sun Q."/>
            <person name="Liu Z."/>
            <person name="Lyons E."/>
            <person name="Wicker T."/>
            <person name="Salzberg S.L."/>
            <person name="Devos K.M."/>
            <person name="Dvorak J."/>
        </authorList>
    </citation>
    <scope>NUCLEOTIDE SEQUENCE [LARGE SCALE GENOMIC DNA]</scope>
    <source>
        <strain evidence="2">cv. AL8/78</strain>
    </source>
</reference>
<accession>A0A452YZH5</accession>
<dbReference type="Gene3D" id="3.30.160.20">
    <property type="match status" value="1"/>
</dbReference>
<dbReference type="GO" id="GO:0043488">
    <property type="term" value="P:regulation of mRNA stability"/>
    <property type="evidence" value="ECO:0007669"/>
    <property type="project" value="EnsemblPlants"/>
</dbReference>
<dbReference type="GO" id="GO:0043565">
    <property type="term" value="F:sequence-specific DNA binding"/>
    <property type="evidence" value="ECO:0007669"/>
    <property type="project" value="EnsemblPlants"/>
</dbReference>
<dbReference type="PANTHER" id="PTHR43116">
    <property type="entry name" value="PEPTIDE CHAIN RELEASE FACTOR 2"/>
    <property type="match status" value="1"/>
</dbReference>
<feature type="domain" description="Peptide chain release factor" evidence="1">
    <location>
        <begin position="151"/>
        <end position="262"/>
    </location>
</feature>
<keyword evidence="3" id="KW-1185">Reference proteome</keyword>
<reference evidence="3" key="1">
    <citation type="journal article" date="2014" name="Science">
        <title>Ancient hybridizations among the ancestral genomes of bread wheat.</title>
        <authorList>
            <consortium name="International Wheat Genome Sequencing Consortium,"/>
            <person name="Marcussen T."/>
            <person name="Sandve S.R."/>
            <person name="Heier L."/>
            <person name="Spannagl M."/>
            <person name="Pfeifer M."/>
            <person name="Jakobsen K.S."/>
            <person name="Wulff B.B."/>
            <person name="Steuernagel B."/>
            <person name="Mayer K.F."/>
            <person name="Olsen O.A."/>
        </authorList>
    </citation>
    <scope>NUCLEOTIDE SEQUENCE [LARGE SCALE GENOMIC DNA]</scope>
    <source>
        <strain evidence="3">cv. AL8/78</strain>
    </source>
</reference>
<evidence type="ECO:0000313" key="2">
    <source>
        <dbReference type="EnsemblPlants" id="AET1Gv20582100.6"/>
    </source>
</evidence>
<evidence type="ECO:0000259" key="1">
    <source>
        <dbReference type="SMART" id="SM00937"/>
    </source>
</evidence>
<dbReference type="GO" id="GO:0003730">
    <property type="term" value="F:mRNA 3'-UTR binding"/>
    <property type="evidence" value="ECO:0007669"/>
    <property type="project" value="EnsemblPlants"/>
</dbReference>
<reference evidence="3" key="2">
    <citation type="journal article" date="2017" name="Nat. Plants">
        <title>The Aegilops tauschii genome reveals multiple impacts of transposons.</title>
        <authorList>
            <person name="Zhao G."/>
            <person name="Zou C."/>
            <person name="Li K."/>
            <person name="Wang K."/>
            <person name="Li T."/>
            <person name="Gao L."/>
            <person name="Zhang X."/>
            <person name="Wang H."/>
            <person name="Yang Z."/>
            <person name="Liu X."/>
            <person name="Jiang W."/>
            <person name="Mao L."/>
            <person name="Kong X."/>
            <person name="Jiao Y."/>
            <person name="Jia J."/>
        </authorList>
    </citation>
    <scope>NUCLEOTIDE SEQUENCE [LARGE SCALE GENOMIC DNA]</scope>
    <source>
        <strain evidence="3">cv. AL8/78</strain>
    </source>
</reference>
<evidence type="ECO:0000313" key="3">
    <source>
        <dbReference type="Proteomes" id="UP000015105"/>
    </source>
</evidence>
<dbReference type="PANTHER" id="PTHR43116:SF4">
    <property type="entry name" value="PEPTIDE CHAIN RELEASE FACTOR PRFB3, CHLOROPLASTIC"/>
    <property type="match status" value="1"/>
</dbReference>
<proteinExistence type="predicted"/>
<sequence>HTAPPNPSENHSPPATARILTTAMATAASPPAAASARASAIRSRAGRLSLPSALPADGRGDTATTYKELGLYSWKRRIEDAVIRVELSASNALEREEARRIKHEEVLQSRNLWDNPAKSHETLSALSDAIRAVDHLKDLLYKAEEAKLISQLAGMDVINGELFKQAYDISLDASEFLDRYQMYELLKGPYDKEGACIMVTAGSEGVASELWAEKLFGMYTSWARRQRCKEGLVEKIASISGHIQFAALEIESEYMFGTLSGEKGMHRMIYSSVENSGTGEAISARVDIIPLFLDRPVNFHLDDNDLEISPLPSECENRDRRNGATVRVQHIPSGVTAESSAGERSYFANKLKAVSRLKAKLLIITRELRVPDAKMIEKQAVEEGCNRETRRYTFGPQELVHDLNTGIQLSDLNSVLEGDIEPFIRGRIVSRHG</sequence>
<dbReference type="GO" id="GO:0006415">
    <property type="term" value="P:translational termination"/>
    <property type="evidence" value="ECO:0007669"/>
    <property type="project" value="InterPro"/>
</dbReference>
<dbReference type="InterPro" id="IPR045853">
    <property type="entry name" value="Pep_chain_release_fac_I_sf"/>
</dbReference>
<reference evidence="2" key="4">
    <citation type="submission" date="2019-03" db="UniProtKB">
        <authorList>
            <consortium name="EnsemblPlants"/>
        </authorList>
    </citation>
    <scope>IDENTIFICATION</scope>
</reference>
<dbReference type="InterPro" id="IPR005139">
    <property type="entry name" value="PCRF"/>
</dbReference>
<reference evidence="2" key="5">
    <citation type="journal article" date="2021" name="G3 (Bethesda)">
        <title>Aegilops tauschii genome assembly Aet v5.0 features greater sequence contiguity and improved annotation.</title>
        <authorList>
            <person name="Wang L."/>
            <person name="Zhu T."/>
            <person name="Rodriguez J.C."/>
            <person name="Deal K.R."/>
            <person name="Dubcovsky J."/>
            <person name="McGuire P.E."/>
            <person name="Lux T."/>
            <person name="Spannagl M."/>
            <person name="Mayer K.F.X."/>
            <person name="Baldrich P."/>
            <person name="Meyers B.C."/>
            <person name="Huo N."/>
            <person name="Gu Y.Q."/>
            <person name="Zhou H."/>
            <person name="Devos K.M."/>
            <person name="Bennetzen J.L."/>
            <person name="Unver T."/>
            <person name="Budak H."/>
            <person name="Gulick P.J."/>
            <person name="Galiba G."/>
            <person name="Kalapos B."/>
            <person name="Nelson D.R."/>
            <person name="Li P."/>
            <person name="You F.M."/>
            <person name="Luo M.C."/>
            <person name="Dvorak J."/>
        </authorList>
    </citation>
    <scope>NUCLEOTIDE SEQUENCE [LARGE SCALE GENOMIC DNA]</scope>
    <source>
        <strain evidence="2">cv. AL8/78</strain>
    </source>
</reference>
<dbReference type="GO" id="GO:0009658">
    <property type="term" value="P:chloroplast organization"/>
    <property type="evidence" value="ECO:0007669"/>
    <property type="project" value="EnsemblPlants"/>
</dbReference>
<dbReference type="SMART" id="SM00937">
    <property type="entry name" value="PCRF"/>
    <property type="match status" value="1"/>
</dbReference>
<dbReference type="Proteomes" id="UP000015105">
    <property type="component" value="Chromosome 1D"/>
</dbReference>
<organism evidence="2 3">
    <name type="scientific">Aegilops tauschii subsp. strangulata</name>
    <name type="common">Goatgrass</name>
    <dbReference type="NCBI Taxonomy" id="200361"/>
    <lineage>
        <taxon>Eukaryota</taxon>
        <taxon>Viridiplantae</taxon>
        <taxon>Streptophyta</taxon>
        <taxon>Embryophyta</taxon>
        <taxon>Tracheophyta</taxon>
        <taxon>Spermatophyta</taxon>
        <taxon>Magnoliopsida</taxon>
        <taxon>Liliopsida</taxon>
        <taxon>Poales</taxon>
        <taxon>Poaceae</taxon>
        <taxon>BOP clade</taxon>
        <taxon>Pooideae</taxon>
        <taxon>Triticodae</taxon>
        <taxon>Triticeae</taxon>
        <taxon>Triticinae</taxon>
        <taxon>Aegilops</taxon>
    </lineage>
</organism>
<dbReference type="SUPFAM" id="SSF75620">
    <property type="entry name" value="Release factor"/>
    <property type="match status" value="1"/>
</dbReference>
<dbReference type="AlphaFoldDB" id="A0A452YZH5"/>
<dbReference type="Pfam" id="PF03462">
    <property type="entry name" value="PCRF"/>
    <property type="match status" value="1"/>
</dbReference>
<name>A0A452YZH5_AEGTS</name>
<dbReference type="Gramene" id="AET1Gv20582100.6">
    <property type="protein sequence ID" value="AET1Gv20582100.6"/>
    <property type="gene ID" value="AET1Gv20582100"/>
</dbReference>
<dbReference type="STRING" id="200361.A0A452YZH5"/>